<dbReference type="SMART" id="SM00481">
    <property type="entry name" value="POLIIIAc"/>
    <property type="match status" value="1"/>
</dbReference>
<dbReference type="EMBL" id="FP565575">
    <property type="protein sequence ID" value="CBE68660.1"/>
    <property type="molecule type" value="Genomic_DNA"/>
</dbReference>
<proteinExistence type="predicted"/>
<dbReference type="Proteomes" id="UP000006898">
    <property type="component" value="Chromosome"/>
</dbReference>
<dbReference type="PATRIC" id="fig|671143.5.peg.1409"/>
<dbReference type="Gene3D" id="3.20.20.140">
    <property type="entry name" value="Metal-dependent hydrolases"/>
    <property type="match status" value="1"/>
</dbReference>
<dbReference type="AlphaFoldDB" id="D5MFX9"/>
<accession>D5MFX9</accession>
<dbReference type="GO" id="GO:0035312">
    <property type="term" value="F:5'-3' DNA exonuclease activity"/>
    <property type="evidence" value="ECO:0007669"/>
    <property type="project" value="TreeGrafter"/>
</dbReference>
<name>D5MFX9_METO1</name>
<organism evidence="2 3">
    <name type="scientific">Methylomirabilis oxygeniifera</name>
    <dbReference type="NCBI Taxonomy" id="671143"/>
    <lineage>
        <taxon>Bacteria</taxon>
        <taxon>Candidatus Methylomirabilota</taxon>
        <taxon>Candidatus Methylomirabilia</taxon>
        <taxon>Candidatus Methylomirabilales</taxon>
        <taxon>Candidatus Methylomirabilaceae</taxon>
        <taxon>Candidatus Methylomirabilis</taxon>
    </lineage>
</organism>
<dbReference type="eggNOG" id="COG0613">
    <property type="taxonomic scope" value="Bacteria"/>
</dbReference>
<dbReference type="CDD" id="cd07438">
    <property type="entry name" value="PHP_HisPPase_AMP"/>
    <property type="match status" value="1"/>
</dbReference>
<dbReference type="SUPFAM" id="SSF89550">
    <property type="entry name" value="PHP domain-like"/>
    <property type="match status" value="1"/>
</dbReference>
<dbReference type="Pfam" id="PF02811">
    <property type="entry name" value="PHP"/>
    <property type="match status" value="1"/>
</dbReference>
<dbReference type="STRING" id="671143.DAMO_1600"/>
<dbReference type="Gene3D" id="1.10.150.650">
    <property type="match status" value="1"/>
</dbReference>
<dbReference type="InterPro" id="IPR003141">
    <property type="entry name" value="Pol/His_phosphatase_N"/>
</dbReference>
<protein>
    <submittedName>
        <fullName evidence="2">PHP-like</fullName>
    </submittedName>
</protein>
<feature type="domain" description="Polymerase/histidinol phosphatase N-terminal" evidence="1">
    <location>
        <begin position="4"/>
        <end position="69"/>
    </location>
</feature>
<dbReference type="InterPro" id="IPR052018">
    <property type="entry name" value="PHP_domain"/>
</dbReference>
<evidence type="ECO:0000313" key="2">
    <source>
        <dbReference type="EMBL" id="CBE68660.1"/>
    </source>
</evidence>
<dbReference type="HOGENOM" id="CLU_067347_1_0_0"/>
<reference evidence="2 3" key="1">
    <citation type="journal article" date="2010" name="Nature">
        <title>Nitrite-driven anaerobic methane oxidation by oxygenic bacteria.</title>
        <authorList>
            <person name="Ettwig K.F."/>
            <person name="Butler M.K."/>
            <person name="Le Paslier D."/>
            <person name="Pelletier E."/>
            <person name="Mangenot S."/>
            <person name="Kuypers M.M.M."/>
            <person name="Schreiber F."/>
            <person name="Dutilh B.E."/>
            <person name="Zedelius J."/>
            <person name="de Beer D."/>
            <person name="Gloerich J."/>
            <person name="Wessels H.J.C.T."/>
            <person name="van Allen T."/>
            <person name="Luesken F."/>
            <person name="Wu M."/>
            <person name="van de Pas-Schoonen K.T."/>
            <person name="Op den Camp H.J.M."/>
            <person name="Janssen-Megens E.M."/>
            <person name="Francoijs K-J."/>
            <person name="Stunnenberg H."/>
            <person name="Weissenbach J."/>
            <person name="Jetten M.S.M."/>
            <person name="Strous M."/>
        </authorList>
    </citation>
    <scope>NUCLEOTIDE SEQUENCE [LARGE SCALE GENOMIC DNA]</scope>
</reference>
<dbReference type="KEGG" id="mox:DAMO_1600"/>
<sequence>MRLIDLHAHSTASDGVLSPQELVHLAKDSGLSVLALTDHDTLEGLPMAMAEAERVGIQVVAGVEITAHVEDLEIHILGHFIDSDDNRLAEFLASSRNDRIERARRMTEKLWTLGLPLDVDEVLSLASGPSVGRPHVAQAMIRRGYVVSLKEAFDRYLTFGKPGYVERSRIPAALAIRAVKEAGGMASLAHPGDYNHDEIVPFLVQHGLDGLEVYHPEHDAGSVFHYERIRLEYDLLAVGGSDYHGTGGLRSIGLGKPALPEARFEQLLAARTARAPGNRSGQVNSSIDG</sequence>
<dbReference type="GO" id="GO:0004534">
    <property type="term" value="F:5'-3' RNA exonuclease activity"/>
    <property type="evidence" value="ECO:0007669"/>
    <property type="project" value="TreeGrafter"/>
</dbReference>
<dbReference type="InterPro" id="IPR016195">
    <property type="entry name" value="Pol/histidinol_Pase-like"/>
</dbReference>
<dbReference type="InterPro" id="IPR004013">
    <property type="entry name" value="PHP_dom"/>
</dbReference>
<dbReference type="PANTHER" id="PTHR42924">
    <property type="entry name" value="EXONUCLEASE"/>
    <property type="match status" value="1"/>
</dbReference>
<gene>
    <name evidence="2" type="ORF">DAMO_1600</name>
</gene>
<evidence type="ECO:0000259" key="1">
    <source>
        <dbReference type="SMART" id="SM00481"/>
    </source>
</evidence>
<dbReference type="PANTHER" id="PTHR42924:SF3">
    <property type="entry name" value="POLYMERASE_HISTIDINOL PHOSPHATASE N-TERMINAL DOMAIN-CONTAINING PROTEIN"/>
    <property type="match status" value="1"/>
</dbReference>
<evidence type="ECO:0000313" key="3">
    <source>
        <dbReference type="Proteomes" id="UP000006898"/>
    </source>
</evidence>